<dbReference type="InterPro" id="IPR053717">
    <property type="entry name" value="MerB_lyase_sf"/>
</dbReference>
<dbReference type="Pfam" id="PF03243">
    <property type="entry name" value="MerB"/>
    <property type="match status" value="1"/>
</dbReference>
<reference evidence="1" key="1">
    <citation type="submission" date="2023-07" db="EMBL/GenBank/DDBJ databases">
        <title>Mycolicibacterium sp. nov., a novel bacterial species.</title>
        <authorList>
            <person name="Cao Y."/>
        </authorList>
    </citation>
    <scope>NUCLEOTIDE SEQUENCE</scope>
    <source>
        <strain evidence="1">KC 300</strain>
    </source>
</reference>
<dbReference type="InterPro" id="IPR004927">
    <property type="entry name" value="MerB"/>
</dbReference>
<dbReference type="SUPFAM" id="SSF160387">
    <property type="entry name" value="NosL/MerB-like"/>
    <property type="match status" value="1"/>
</dbReference>
<keyword evidence="2" id="KW-1185">Reference proteome</keyword>
<dbReference type="GO" id="GO:0018836">
    <property type="term" value="F:alkylmercury lyase activity"/>
    <property type="evidence" value="ECO:0007669"/>
    <property type="project" value="UniProtKB-EC"/>
</dbReference>
<dbReference type="EC" id="4.99.1.2" evidence="1"/>
<dbReference type="RefSeq" id="WP_302912728.1">
    <property type="nucleotide sequence ID" value="NZ_JAUMSQ010000007.1"/>
</dbReference>
<accession>A0ABT8U9V8</accession>
<comment type="caution">
    <text evidence="1">The sequence shown here is derived from an EMBL/GenBank/DDBJ whole genome shotgun (WGS) entry which is preliminary data.</text>
</comment>
<sequence>MRLGQGLTANPTPHKFTVNGKQFYTWCAPDTLVFPALIGQTAHVESPCPATGTVIRLTVDPDAGVTALEPSTAVVSIVDPSQIDPTKVRATVCNPQHFFATADAARKWQSQHPGMTVLPIDAAYHHIMVPLADRMLDDGHGSSRHRHANHM</sequence>
<evidence type="ECO:0000313" key="2">
    <source>
        <dbReference type="Proteomes" id="UP001168823"/>
    </source>
</evidence>
<evidence type="ECO:0000313" key="1">
    <source>
        <dbReference type="EMBL" id="MDO3634584.1"/>
    </source>
</evidence>
<dbReference type="Gene3D" id="3.30.450.410">
    <property type="match status" value="1"/>
</dbReference>
<keyword evidence="1" id="KW-0456">Lyase</keyword>
<organism evidence="1 2">
    <name type="scientific">Mycolicibacterium arseniciresistens</name>
    <dbReference type="NCBI Taxonomy" id="3062257"/>
    <lineage>
        <taxon>Bacteria</taxon>
        <taxon>Bacillati</taxon>
        <taxon>Actinomycetota</taxon>
        <taxon>Actinomycetes</taxon>
        <taxon>Mycobacteriales</taxon>
        <taxon>Mycobacteriaceae</taxon>
        <taxon>Mycolicibacterium</taxon>
    </lineage>
</organism>
<dbReference type="Proteomes" id="UP001168823">
    <property type="component" value="Unassembled WGS sequence"/>
</dbReference>
<name>A0ABT8U9V8_9MYCO</name>
<dbReference type="PRINTS" id="PR01699">
    <property type="entry name" value="ORGNOHGLYASE"/>
</dbReference>
<protein>
    <submittedName>
        <fullName evidence="1">Organomercurial lyase</fullName>
        <ecNumber evidence="1">4.99.1.2</ecNumber>
    </submittedName>
</protein>
<dbReference type="EMBL" id="JAUMSQ010000007">
    <property type="protein sequence ID" value="MDO3634584.1"/>
    <property type="molecule type" value="Genomic_DNA"/>
</dbReference>
<proteinExistence type="predicted"/>
<gene>
    <name evidence="1" type="primary">merB</name>
    <name evidence="1" type="ORF">Q2100_02340</name>
</gene>